<feature type="active site" description="Charge relay system" evidence="5 6">
    <location>
        <position position="377"/>
    </location>
</feature>
<comment type="caution">
    <text evidence="9">The sequence shown here is derived from an EMBL/GenBank/DDBJ whole genome shotgun (WGS) entry which is preliminary data.</text>
</comment>
<name>A0A226E8G2_FOLCA</name>
<evidence type="ECO:0000256" key="4">
    <source>
        <dbReference type="ARBA" id="ARBA00022825"/>
    </source>
</evidence>
<dbReference type="AlphaFoldDB" id="A0A226E8G2"/>
<feature type="chain" id="PRO_5012804834" evidence="7">
    <location>
        <begin position="21"/>
        <end position="447"/>
    </location>
</feature>
<dbReference type="STRING" id="158441.A0A226E8G2"/>
<dbReference type="PROSITE" id="PS51892">
    <property type="entry name" value="SUBTILASE"/>
    <property type="match status" value="1"/>
</dbReference>
<dbReference type="PRINTS" id="PR00723">
    <property type="entry name" value="SUBTILISIN"/>
</dbReference>
<gene>
    <name evidence="9" type="ORF">Fcan01_10851</name>
</gene>
<dbReference type="GO" id="GO:0004252">
    <property type="term" value="F:serine-type endopeptidase activity"/>
    <property type="evidence" value="ECO:0007669"/>
    <property type="project" value="UniProtKB-UniRule"/>
</dbReference>
<organism evidence="9 10">
    <name type="scientific">Folsomia candida</name>
    <name type="common">Springtail</name>
    <dbReference type="NCBI Taxonomy" id="158441"/>
    <lineage>
        <taxon>Eukaryota</taxon>
        <taxon>Metazoa</taxon>
        <taxon>Ecdysozoa</taxon>
        <taxon>Arthropoda</taxon>
        <taxon>Hexapoda</taxon>
        <taxon>Collembola</taxon>
        <taxon>Entomobryomorpha</taxon>
        <taxon>Isotomoidea</taxon>
        <taxon>Isotomidae</taxon>
        <taxon>Proisotominae</taxon>
        <taxon>Folsomia</taxon>
    </lineage>
</organism>
<proteinExistence type="inferred from homology"/>
<keyword evidence="4 6" id="KW-0720">Serine protease</keyword>
<protein>
    <submittedName>
        <fullName evidence="9">Bacillopeptidase F</fullName>
    </submittedName>
</protein>
<dbReference type="SUPFAM" id="SSF52743">
    <property type="entry name" value="Subtilisin-like"/>
    <property type="match status" value="1"/>
</dbReference>
<dbReference type="EMBL" id="LNIX01000005">
    <property type="protein sequence ID" value="OXA53610.1"/>
    <property type="molecule type" value="Genomic_DNA"/>
</dbReference>
<evidence type="ECO:0000256" key="3">
    <source>
        <dbReference type="ARBA" id="ARBA00022801"/>
    </source>
</evidence>
<keyword evidence="3 6" id="KW-0378">Hydrolase</keyword>
<evidence type="ECO:0000256" key="2">
    <source>
        <dbReference type="ARBA" id="ARBA00022670"/>
    </source>
</evidence>
<keyword evidence="7" id="KW-0732">Signal</keyword>
<dbReference type="InterPro" id="IPR050131">
    <property type="entry name" value="Peptidase_S8_subtilisin-like"/>
</dbReference>
<keyword evidence="2 6" id="KW-0645">Protease</keyword>
<dbReference type="InterPro" id="IPR023828">
    <property type="entry name" value="Peptidase_S8_Ser-AS"/>
</dbReference>
<dbReference type="OrthoDB" id="206201at2759"/>
<evidence type="ECO:0000313" key="10">
    <source>
        <dbReference type="Proteomes" id="UP000198287"/>
    </source>
</evidence>
<dbReference type="PANTHER" id="PTHR43806">
    <property type="entry name" value="PEPTIDASE S8"/>
    <property type="match status" value="1"/>
</dbReference>
<evidence type="ECO:0000256" key="5">
    <source>
        <dbReference type="PIRSR" id="PIRSR615500-1"/>
    </source>
</evidence>
<dbReference type="Pfam" id="PF00082">
    <property type="entry name" value="Peptidase_S8"/>
    <property type="match status" value="1"/>
</dbReference>
<reference evidence="9 10" key="1">
    <citation type="submission" date="2015-12" db="EMBL/GenBank/DDBJ databases">
        <title>The genome of Folsomia candida.</title>
        <authorList>
            <person name="Faddeeva A."/>
            <person name="Derks M.F."/>
            <person name="Anvar Y."/>
            <person name="Smit S."/>
            <person name="Van Straalen N."/>
            <person name="Roelofs D."/>
        </authorList>
    </citation>
    <scope>NUCLEOTIDE SEQUENCE [LARGE SCALE GENOMIC DNA]</scope>
    <source>
        <strain evidence="9 10">VU population</strain>
        <tissue evidence="9">Whole body</tissue>
    </source>
</reference>
<evidence type="ECO:0000259" key="8">
    <source>
        <dbReference type="Pfam" id="PF00082"/>
    </source>
</evidence>
<evidence type="ECO:0000256" key="6">
    <source>
        <dbReference type="PROSITE-ProRule" id="PRU01240"/>
    </source>
</evidence>
<evidence type="ECO:0000313" key="9">
    <source>
        <dbReference type="EMBL" id="OXA53610.1"/>
    </source>
</evidence>
<feature type="active site" description="Charge relay system" evidence="5 6">
    <location>
        <position position="180"/>
    </location>
</feature>
<dbReference type="OMA" id="SECAQWI"/>
<evidence type="ECO:0000256" key="1">
    <source>
        <dbReference type="ARBA" id="ARBA00011073"/>
    </source>
</evidence>
<dbReference type="PANTHER" id="PTHR43806:SF67">
    <property type="entry name" value="EGF-LIKE DOMAIN-CONTAINING PROTEIN"/>
    <property type="match status" value="1"/>
</dbReference>
<dbReference type="InterPro" id="IPR000209">
    <property type="entry name" value="Peptidase_S8/S53_dom"/>
</dbReference>
<dbReference type="InterPro" id="IPR036852">
    <property type="entry name" value="Peptidase_S8/S53_dom_sf"/>
</dbReference>
<dbReference type="Gene3D" id="3.40.50.200">
    <property type="entry name" value="Peptidase S8/S53 domain"/>
    <property type="match status" value="1"/>
</dbReference>
<dbReference type="PROSITE" id="PS00138">
    <property type="entry name" value="SUBTILASE_SER"/>
    <property type="match status" value="1"/>
</dbReference>
<feature type="signal peptide" evidence="7">
    <location>
        <begin position="1"/>
        <end position="20"/>
    </location>
</feature>
<evidence type="ECO:0000256" key="7">
    <source>
        <dbReference type="SAM" id="SignalP"/>
    </source>
</evidence>
<sequence length="447" mass="46916">MSYFPITVLLTLAVTTNIHAGDVTSGLMEKLKANGKADAVLSMPSIMSSVLSNPMMSLLSGNDKTNFMTGLMKQMTSASQAPFLNALQSLGVKDTQPFWVANKISMKGVGAPVINALSALPGVFEIREPFRVNLVNPVERGDNSSFSRRSGDAQWGVQRIGACSVWDRTKGDGVLVANIDTGVAADHEALSGNYAGKFHDAYGGHTEDEPYDDGGHGTHTMGTICGQTNGIGVAPDARWVACKGLGNDGGTEVMLSECAQWILDLEEKPVVVSNSWGGGQAGKWYNDEITAWQQAGIVPVFAIGNSGPNCGTANSPGDQPNLISVGATQQSNDIMAKFSSRGPLKGTKTIKPEVAAPGQNVLSAWPDGSYQSLSGTSMATPHVAGAVALMKAANPSITYKQIYQKLTSTTDKPTVASGDLKCSGSTNQKYPNNAYGYGRINVAKAMA</sequence>
<feature type="active site" description="Charge relay system" evidence="5 6">
    <location>
        <position position="216"/>
    </location>
</feature>
<feature type="domain" description="Peptidase S8/S53" evidence="8">
    <location>
        <begin position="171"/>
        <end position="438"/>
    </location>
</feature>
<comment type="similarity">
    <text evidence="1 6">Belongs to the peptidase S8 family.</text>
</comment>
<dbReference type="Proteomes" id="UP000198287">
    <property type="component" value="Unassembled WGS sequence"/>
</dbReference>
<accession>A0A226E8G2</accession>
<dbReference type="GO" id="GO:0006508">
    <property type="term" value="P:proteolysis"/>
    <property type="evidence" value="ECO:0007669"/>
    <property type="project" value="UniProtKB-KW"/>
</dbReference>
<keyword evidence="10" id="KW-1185">Reference proteome</keyword>
<dbReference type="InterPro" id="IPR015500">
    <property type="entry name" value="Peptidase_S8_subtilisin-rel"/>
</dbReference>